<dbReference type="InterPro" id="IPR015813">
    <property type="entry name" value="Pyrv/PenolPyrv_kinase-like_dom"/>
</dbReference>
<protein>
    <recommendedName>
        <fullName evidence="6">HpcH/HpaI aldolase/citrate lyase domain-containing protein</fullName>
    </recommendedName>
</protein>
<dbReference type="InterPro" id="IPR005000">
    <property type="entry name" value="Aldolase/citrate-lyase_domain"/>
</dbReference>
<feature type="binding site" evidence="5">
    <location>
        <position position="149"/>
    </location>
    <ligand>
        <name>Mg(2+)</name>
        <dbReference type="ChEBI" id="CHEBI:18420"/>
    </ligand>
</feature>
<feature type="binding site" evidence="4">
    <location>
        <position position="122"/>
    </location>
    <ligand>
        <name>substrate</name>
    </ligand>
</feature>
<evidence type="ECO:0000256" key="1">
    <source>
        <dbReference type="ARBA" id="ARBA00001946"/>
    </source>
</evidence>
<dbReference type="PANTHER" id="PTHR32308">
    <property type="entry name" value="LYASE BETA SUBUNIT, PUTATIVE (AFU_ORTHOLOGUE AFUA_4G13030)-RELATED"/>
    <property type="match status" value="1"/>
</dbReference>
<name>A0A248TNY9_9BACI</name>
<dbReference type="KEGG" id="bko:CKF48_22370"/>
<gene>
    <name evidence="7" type="ORF">CKF48_22370</name>
</gene>
<dbReference type="SUPFAM" id="SSF51621">
    <property type="entry name" value="Phosphoenolpyruvate/pyruvate domain"/>
    <property type="match status" value="1"/>
</dbReference>
<evidence type="ECO:0000256" key="2">
    <source>
        <dbReference type="ARBA" id="ARBA00022723"/>
    </source>
</evidence>
<dbReference type="Pfam" id="PF03328">
    <property type="entry name" value="HpcH_HpaI"/>
    <property type="match status" value="1"/>
</dbReference>
<proteinExistence type="predicted"/>
<dbReference type="InterPro" id="IPR011206">
    <property type="entry name" value="Citrate_lyase_beta/mcl1/mcl2"/>
</dbReference>
<dbReference type="GO" id="GO:0003824">
    <property type="term" value="F:catalytic activity"/>
    <property type="evidence" value="ECO:0007669"/>
    <property type="project" value="InterPro"/>
</dbReference>
<evidence type="ECO:0000313" key="7">
    <source>
        <dbReference type="EMBL" id="ASV69810.1"/>
    </source>
</evidence>
<dbReference type="GO" id="GO:0006107">
    <property type="term" value="P:oxaloacetate metabolic process"/>
    <property type="evidence" value="ECO:0007669"/>
    <property type="project" value="TreeGrafter"/>
</dbReference>
<keyword evidence="8" id="KW-1185">Reference proteome</keyword>
<dbReference type="AlphaFoldDB" id="A0A248TNY9"/>
<dbReference type="EMBL" id="CP022983">
    <property type="protein sequence ID" value="ASV69810.1"/>
    <property type="molecule type" value="Genomic_DNA"/>
</dbReference>
<evidence type="ECO:0000313" key="8">
    <source>
        <dbReference type="Proteomes" id="UP000215137"/>
    </source>
</evidence>
<evidence type="ECO:0000256" key="5">
    <source>
        <dbReference type="PIRSR" id="PIRSR015582-2"/>
    </source>
</evidence>
<dbReference type="PIRSF" id="PIRSF015582">
    <property type="entry name" value="Cit_lyase_B"/>
    <property type="match status" value="1"/>
</dbReference>
<dbReference type="Gene3D" id="3.20.20.60">
    <property type="entry name" value="Phosphoenolpyruvate-binding domains"/>
    <property type="match status" value="1"/>
</dbReference>
<keyword evidence="3 5" id="KW-0460">Magnesium</keyword>
<dbReference type="PANTHER" id="PTHR32308:SF0">
    <property type="entry name" value="HPCH_HPAI ALDOLASE_CITRATE LYASE DOMAIN-CONTAINING PROTEIN"/>
    <property type="match status" value="1"/>
</dbReference>
<dbReference type="GO" id="GO:0000287">
    <property type="term" value="F:magnesium ion binding"/>
    <property type="evidence" value="ECO:0007669"/>
    <property type="project" value="TreeGrafter"/>
</dbReference>
<dbReference type="OrthoDB" id="9786940at2"/>
<evidence type="ECO:0000256" key="4">
    <source>
        <dbReference type="PIRSR" id="PIRSR015582-1"/>
    </source>
</evidence>
<feature type="binding site" evidence="5">
    <location>
        <position position="122"/>
    </location>
    <ligand>
        <name>Mg(2+)</name>
        <dbReference type="ChEBI" id="CHEBI:18420"/>
    </ligand>
</feature>
<evidence type="ECO:0000259" key="6">
    <source>
        <dbReference type="Pfam" id="PF03328"/>
    </source>
</evidence>
<sequence length="286" mass="32481">MMNQMFSFLFVPAISTKMVNKALTIKQSAIILDLEDSIAHSKKHVAREKVSGYMSELNEWDRQRVYIRINDSESPYFYHDLQLVKVCKPRGLFIPKAEDKNMIKEIATYLADESIALIPLIETAKGIHYSFDIATATETVERLAFGAVDYCLDTNIEVGEGREELLYARSQLVNASAAAKILPPIDSVFLHLENSNDLIKETTHGRKIGFAGKLAIHPNQVVRINDVYHQENNNRIHEAKEVIRLFEDAEKEGKASINVNGRLVDYPVYKQAKKLLQINSECNESR</sequence>
<feature type="binding site" evidence="4">
    <location>
        <position position="68"/>
    </location>
    <ligand>
        <name>substrate</name>
    </ligand>
</feature>
<keyword evidence="2 5" id="KW-0479">Metal-binding</keyword>
<accession>A0A248TNY9</accession>
<dbReference type="InterPro" id="IPR040442">
    <property type="entry name" value="Pyrv_kinase-like_dom_sf"/>
</dbReference>
<reference evidence="7 8" key="1">
    <citation type="submission" date="2017-08" db="EMBL/GenBank/DDBJ databases">
        <title>Complete Genome Sequence of Bacillus kochii Oregon-R-modENCODE STRAIN BDGP4, isolated from Drosophila melanogaster gut.</title>
        <authorList>
            <person name="Wan K.H."/>
            <person name="Yu C."/>
            <person name="Park S."/>
            <person name="Hammonds A.S."/>
            <person name="Booth B.W."/>
            <person name="Celniker S.E."/>
        </authorList>
    </citation>
    <scope>NUCLEOTIDE SEQUENCE [LARGE SCALE GENOMIC DNA]</scope>
    <source>
        <strain evidence="7 8">BDGP4</strain>
    </source>
</reference>
<feature type="domain" description="HpcH/HpaI aldolase/citrate lyase" evidence="6">
    <location>
        <begin position="8"/>
        <end position="218"/>
    </location>
</feature>
<comment type="cofactor">
    <cofactor evidence="1">
        <name>Mg(2+)</name>
        <dbReference type="ChEBI" id="CHEBI:18420"/>
    </cofactor>
</comment>
<dbReference type="Proteomes" id="UP000215137">
    <property type="component" value="Chromosome"/>
</dbReference>
<organism evidence="7 8">
    <name type="scientific">Cytobacillus kochii</name>
    <dbReference type="NCBI Taxonomy" id="859143"/>
    <lineage>
        <taxon>Bacteria</taxon>
        <taxon>Bacillati</taxon>
        <taxon>Bacillota</taxon>
        <taxon>Bacilli</taxon>
        <taxon>Bacillales</taxon>
        <taxon>Bacillaceae</taxon>
        <taxon>Cytobacillus</taxon>
    </lineage>
</organism>
<evidence type="ECO:0000256" key="3">
    <source>
        <dbReference type="ARBA" id="ARBA00022842"/>
    </source>
</evidence>